<protein>
    <submittedName>
        <fullName evidence="7">Radical SAM protein</fullName>
    </submittedName>
</protein>
<organism evidence="7 8">
    <name type="scientific">Segatella copri</name>
    <dbReference type="NCBI Taxonomy" id="165179"/>
    <lineage>
        <taxon>Bacteria</taxon>
        <taxon>Pseudomonadati</taxon>
        <taxon>Bacteroidota</taxon>
        <taxon>Bacteroidia</taxon>
        <taxon>Bacteroidales</taxon>
        <taxon>Prevotellaceae</taxon>
        <taxon>Segatella</taxon>
    </lineage>
</organism>
<name>A0AA90VQL8_9BACT</name>
<dbReference type="SFLD" id="SFLDS00029">
    <property type="entry name" value="Radical_SAM"/>
    <property type="match status" value="1"/>
</dbReference>
<dbReference type="RefSeq" id="WP_153140030.1">
    <property type="nucleotide sequence ID" value="NZ_VZAP01000196.1"/>
</dbReference>
<keyword evidence="4" id="KW-0408">Iron</keyword>
<sequence>MNKKIVLNWLPPASTDMPSPAMTVLKGALQKAGFNCKILYWNILFEDIIRFYLRESSMDKISEVDYLGVFYAYIAIEKNDKDALLKQEIILKSLNPHYFSSSFDFKKHIRDAVSLLKNRIKEVLSSELQETPFMMGFSMNLFQWIPASILAKEIKILYPNCKIAIGGIGNPNLAKAFLQNFPQFDFALWGEGEISLVKLAFNLDNPAIVPHMAYRVKNNNIELSLQRIESYPSLNDCFNSDFDDYFNVYKGTRDKINLTIESSRGCHWNRCKFCFLNQGYRYRVKSPEDIISEIRFLISKYNVFNFSFLDNDVIGNDYSRFHNLLTLLSGLKQDYPNFKINLAEIITRGISKTEVKEMALAGFVYVQIGYESVSDNILVKINKKNSFASNLLFIKWAIEYDINVVGLNVLRGLLDETDADILESIDNLYFMRFYKSVGNIKHNVSMLAVNEMSRYYKEICSNGKTNEIYYDPVMERLPKGYVRHDDEFKIYQLVRKYQNPLWNNFVATDHFFDVHTFSYKLIVLSNNTIIYQERRDNIEVNTLSFERNGIHWKILMFCNEKVRSITEILEHFKATSETDIKDTITALYSQGLLYYSIFREECVSIINTNKII</sequence>
<dbReference type="Proteomes" id="UP000421283">
    <property type="component" value="Unassembled WGS sequence"/>
</dbReference>
<dbReference type="SFLD" id="SFLDG01082">
    <property type="entry name" value="B12-binding_domain_containing"/>
    <property type="match status" value="1"/>
</dbReference>
<dbReference type="SMART" id="SM00729">
    <property type="entry name" value="Elp3"/>
    <property type="match status" value="1"/>
</dbReference>
<dbReference type="PROSITE" id="PS51918">
    <property type="entry name" value="RADICAL_SAM"/>
    <property type="match status" value="1"/>
</dbReference>
<dbReference type="InterPro" id="IPR051198">
    <property type="entry name" value="BchE-like"/>
</dbReference>
<proteinExistence type="predicted"/>
<evidence type="ECO:0000256" key="2">
    <source>
        <dbReference type="ARBA" id="ARBA00022691"/>
    </source>
</evidence>
<dbReference type="GO" id="GO:0003824">
    <property type="term" value="F:catalytic activity"/>
    <property type="evidence" value="ECO:0007669"/>
    <property type="project" value="InterPro"/>
</dbReference>
<keyword evidence="5" id="KW-0411">Iron-sulfur</keyword>
<comment type="cofactor">
    <cofactor evidence="1">
        <name>[4Fe-4S] cluster</name>
        <dbReference type="ChEBI" id="CHEBI:49883"/>
    </cofactor>
</comment>
<dbReference type="GO" id="GO:0051536">
    <property type="term" value="F:iron-sulfur cluster binding"/>
    <property type="evidence" value="ECO:0007669"/>
    <property type="project" value="UniProtKB-KW"/>
</dbReference>
<evidence type="ECO:0000256" key="5">
    <source>
        <dbReference type="ARBA" id="ARBA00023014"/>
    </source>
</evidence>
<dbReference type="InterPro" id="IPR006638">
    <property type="entry name" value="Elp3/MiaA/NifB-like_rSAM"/>
</dbReference>
<dbReference type="InterPro" id="IPR023404">
    <property type="entry name" value="rSAM_horseshoe"/>
</dbReference>
<dbReference type="GO" id="GO:0046872">
    <property type="term" value="F:metal ion binding"/>
    <property type="evidence" value="ECO:0007669"/>
    <property type="project" value="UniProtKB-KW"/>
</dbReference>
<dbReference type="CDD" id="cd01335">
    <property type="entry name" value="Radical_SAM"/>
    <property type="match status" value="1"/>
</dbReference>
<accession>A0AA90VQL8</accession>
<dbReference type="Pfam" id="PF04055">
    <property type="entry name" value="Radical_SAM"/>
    <property type="match status" value="1"/>
</dbReference>
<dbReference type="Gene3D" id="3.80.30.20">
    <property type="entry name" value="tm_1862 like domain"/>
    <property type="match status" value="1"/>
</dbReference>
<evidence type="ECO:0000313" key="8">
    <source>
        <dbReference type="Proteomes" id="UP000421283"/>
    </source>
</evidence>
<keyword evidence="3" id="KW-0479">Metal-binding</keyword>
<dbReference type="Gene3D" id="3.40.50.280">
    <property type="entry name" value="Cobalamin-binding domain"/>
    <property type="match status" value="1"/>
</dbReference>
<gene>
    <name evidence="7" type="ORF">F7D31_15545</name>
</gene>
<evidence type="ECO:0000256" key="3">
    <source>
        <dbReference type="ARBA" id="ARBA00022723"/>
    </source>
</evidence>
<dbReference type="InterPro" id="IPR058240">
    <property type="entry name" value="rSAM_sf"/>
</dbReference>
<dbReference type="AlphaFoldDB" id="A0AA90VQL8"/>
<dbReference type="PANTHER" id="PTHR43409">
    <property type="entry name" value="ANAEROBIC MAGNESIUM-PROTOPORPHYRIN IX MONOMETHYL ESTER CYCLASE-RELATED"/>
    <property type="match status" value="1"/>
</dbReference>
<dbReference type="SUPFAM" id="SSF102114">
    <property type="entry name" value="Radical SAM enzymes"/>
    <property type="match status" value="1"/>
</dbReference>
<dbReference type="EMBL" id="VZAP01000196">
    <property type="protein sequence ID" value="MQO94039.1"/>
    <property type="molecule type" value="Genomic_DNA"/>
</dbReference>
<keyword evidence="2" id="KW-0949">S-adenosyl-L-methionine</keyword>
<evidence type="ECO:0000256" key="4">
    <source>
        <dbReference type="ARBA" id="ARBA00023004"/>
    </source>
</evidence>
<evidence type="ECO:0000256" key="1">
    <source>
        <dbReference type="ARBA" id="ARBA00001966"/>
    </source>
</evidence>
<evidence type="ECO:0000313" key="7">
    <source>
        <dbReference type="EMBL" id="MQO94039.1"/>
    </source>
</evidence>
<reference evidence="8" key="1">
    <citation type="submission" date="2019-09" db="EMBL/GenBank/DDBJ databases">
        <title>Distinct polysaccharide growth profiles of human intestinal Prevotella copri isolates.</title>
        <authorList>
            <person name="Fehlner-Peach H."/>
            <person name="Magnabosco C."/>
            <person name="Raghavan V."/>
            <person name="Scher J.U."/>
            <person name="Tett A."/>
            <person name="Cox L.M."/>
            <person name="Gottsegen C."/>
            <person name="Watters A."/>
            <person name="Wiltshire- Gordon J.D."/>
            <person name="Segata N."/>
            <person name="Bonneau R."/>
            <person name="Littman D.R."/>
        </authorList>
    </citation>
    <scope>NUCLEOTIDE SEQUENCE [LARGE SCALE GENOMIC DNA]</scope>
    <source>
        <strain evidence="8">iAU3127</strain>
    </source>
</reference>
<evidence type="ECO:0000259" key="6">
    <source>
        <dbReference type="PROSITE" id="PS51918"/>
    </source>
</evidence>
<dbReference type="InterPro" id="IPR007197">
    <property type="entry name" value="rSAM"/>
</dbReference>
<comment type="caution">
    <text evidence="7">The sequence shown here is derived from an EMBL/GenBank/DDBJ whole genome shotgun (WGS) entry which is preliminary data.</text>
</comment>
<feature type="domain" description="Radical SAM core" evidence="6">
    <location>
        <begin position="252"/>
        <end position="464"/>
    </location>
</feature>